<organism evidence="1">
    <name type="scientific">Rhizophora mucronata</name>
    <name type="common">Asiatic mangrove</name>
    <dbReference type="NCBI Taxonomy" id="61149"/>
    <lineage>
        <taxon>Eukaryota</taxon>
        <taxon>Viridiplantae</taxon>
        <taxon>Streptophyta</taxon>
        <taxon>Embryophyta</taxon>
        <taxon>Tracheophyta</taxon>
        <taxon>Spermatophyta</taxon>
        <taxon>Magnoliopsida</taxon>
        <taxon>eudicotyledons</taxon>
        <taxon>Gunneridae</taxon>
        <taxon>Pentapetalae</taxon>
        <taxon>rosids</taxon>
        <taxon>fabids</taxon>
        <taxon>Malpighiales</taxon>
        <taxon>Rhizophoraceae</taxon>
        <taxon>Rhizophora</taxon>
    </lineage>
</organism>
<accession>A0A2P2NDQ9</accession>
<evidence type="ECO:0000313" key="1">
    <source>
        <dbReference type="EMBL" id="MBX40587.1"/>
    </source>
</evidence>
<dbReference type="AlphaFoldDB" id="A0A2P2NDQ9"/>
<proteinExistence type="predicted"/>
<reference evidence="1" key="1">
    <citation type="submission" date="2018-02" db="EMBL/GenBank/DDBJ databases">
        <title>Rhizophora mucronata_Transcriptome.</title>
        <authorList>
            <person name="Meera S.P."/>
            <person name="Sreeshan A."/>
            <person name="Augustine A."/>
        </authorList>
    </citation>
    <scope>NUCLEOTIDE SEQUENCE</scope>
    <source>
        <tissue evidence="1">Leaf</tissue>
    </source>
</reference>
<dbReference type="EMBL" id="GGEC01060103">
    <property type="protein sequence ID" value="MBX40587.1"/>
    <property type="molecule type" value="Transcribed_RNA"/>
</dbReference>
<name>A0A2P2NDQ9_RHIMU</name>
<protein>
    <submittedName>
        <fullName evidence="1">Uncharacterized protein</fullName>
    </submittedName>
</protein>
<sequence>MFIIRLNANFQSDSSAFGINGAPNQMEGEINYYYNSAFIYHHKPKTAYIPWTVKPL</sequence>